<organism evidence="1 2">
    <name type="scientific">Pseudodesulfovibrio alkaliphilus</name>
    <dbReference type="NCBI Taxonomy" id="2661613"/>
    <lineage>
        <taxon>Bacteria</taxon>
        <taxon>Pseudomonadati</taxon>
        <taxon>Thermodesulfobacteriota</taxon>
        <taxon>Desulfovibrionia</taxon>
        <taxon>Desulfovibrionales</taxon>
        <taxon>Desulfovibrionaceae</taxon>
    </lineage>
</organism>
<dbReference type="InterPro" id="IPR050793">
    <property type="entry name" value="CMP-NeuNAc_synthase"/>
</dbReference>
<dbReference type="Pfam" id="PF02348">
    <property type="entry name" value="CTP_transf_3"/>
    <property type="match status" value="1"/>
</dbReference>
<keyword evidence="1" id="KW-0808">Transferase</keyword>
<dbReference type="SUPFAM" id="SSF53448">
    <property type="entry name" value="Nucleotide-diphospho-sugar transferases"/>
    <property type="match status" value="1"/>
</dbReference>
<name>A0A7K1KLK2_9BACT</name>
<dbReference type="NCBIfam" id="TIGR03584">
    <property type="entry name" value="PseF"/>
    <property type="match status" value="1"/>
</dbReference>
<dbReference type="PANTHER" id="PTHR21485:SF6">
    <property type="entry name" value="N-ACYLNEURAMINATE CYTIDYLYLTRANSFERASE-RELATED"/>
    <property type="match status" value="1"/>
</dbReference>
<dbReference type="AlphaFoldDB" id="A0A7K1KLK2"/>
<dbReference type="EC" id="2.7.7.81" evidence="1"/>
<comment type="caution">
    <text evidence="1">The sequence shown here is derived from an EMBL/GenBank/DDBJ whole genome shotgun (WGS) entry which is preliminary data.</text>
</comment>
<dbReference type="Gene3D" id="3.90.550.10">
    <property type="entry name" value="Spore Coat Polysaccharide Biosynthesis Protein SpsA, Chain A"/>
    <property type="match status" value="1"/>
</dbReference>
<dbReference type="RefSeq" id="WP_155932638.1">
    <property type="nucleotide sequence ID" value="NZ_WODC01000002.1"/>
</dbReference>
<sequence>MIIAVIPARGGSKRIPRKNIRDFCGKPIIAYSIKTALATGLFDSIIVSTDDETIAEIARTYGAETPFTRPSHLADNFTGTTPVLRHALEWCLDNGRKVEAVCGLYATAPFILPRDLIQGHAALTMAPASFAVTTFPYPIQRGLSRNENGRMSLLWPEHSQTRSQDLPEAFHDCGQFYWANATFLLSGKEFMDGEAIGVHIPRHRVQDIDTEEDWVRAETMYRVLKEIGEL</sequence>
<dbReference type="InterPro" id="IPR003329">
    <property type="entry name" value="Cytidylyl_trans"/>
</dbReference>
<dbReference type="PANTHER" id="PTHR21485">
    <property type="entry name" value="HAD SUPERFAMILY MEMBERS CMAS AND KDSC"/>
    <property type="match status" value="1"/>
</dbReference>
<protein>
    <submittedName>
        <fullName evidence="1">Pseudaminic acid cytidylyltransferase</fullName>
        <ecNumber evidence="1">2.7.7.81</ecNumber>
    </submittedName>
</protein>
<evidence type="ECO:0000313" key="1">
    <source>
        <dbReference type="EMBL" id="MUM76958.1"/>
    </source>
</evidence>
<evidence type="ECO:0000313" key="2">
    <source>
        <dbReference type="Proteomes" id="UP000461162"/>
    </source>
</evidence>
<reference evidence="1 2" key="1">
    <citation type="submission" date="2019-11" db="EMBL/GenBank/DDBJ databases">
        <title>Pseudodesulfovibrio alkaliphilus, sp. nov., an alkaliphilic sulfate-reducing bacteria from mud volcano of Taman peninsula, Russia.</title>
        <authorList>
            <person name="Frolova A."/>
            <person name="Merkel A.Y."/>
            <person name="Slobodkin A.I."/>
        </authorList>
    </citation>
    <scope>NUCLEOTIDE SEQUENCE [LARGE SCALE GENOMIC DNA]</scope>
    <source>
        <strain evidence="1 2">F-1</strain>
    </source>
</reference>
<dbReference type="CDD" id="cd02513">
    <property type="entry name" value="CMP-NeuAc_Synthase"/>
    <property type="match status" value="1"/>
</dbReference>
<keyword evidence="2" id="KW-1185">Reference proteome</keyword>
<dbReference type="InterPro" id="IPR029044">
    <property type="entry name" value="Nucleotide-diphossugar_trans"/>
</dbReference>
<dbReference type="EMBL" id="WODC01000002">
    <property type="protein sequence ID" value="MUM76958.1"/>
    <property type="molecule type" value="Genomic_DNA"/>
</dbReference>
<proteinExistence type="predicted"/>
<keyword evidence="1" id="KW-0548">Nucleotidyltransferase</keyword>
<dbReference type="GO" id="GO:0008781">
    <property type="term" value="F:N-acylneuraminate cytidylyltransferase activity"/>
    <property type="evidence" value="ECO:0007669"/>
    <property type="project" value="TreeGrafter"/>
</dbReference>
<accession>A0A7K1KLK2</accession>
<dbReference type="Proteomes" id="UP000461162">
    <property type="component" value="Unassembled WGS sequence"/>
</dbReference>
<dbReference type="InterPro" id="IPR020039">
    <property type="entry name" value="PseF"/>
</dbReference>
<gene>
    <name evidence="1" type="primary">pseF</name>
    <name evidence="1" type="ORF">GKC30_04845</name>
</gene>